<dbReference type="RefSeq" id="WP_317489559.1">
    <property type="nucleotide sequence ID" value="NZ_CP136051.1"/>
</dbReference>
<proteinExistence type="predicted"/>
<dbReference type="PROSITE" id="PS00455">
    <property type="entry name" value="AMP_BINDING"/>
    <property type="match status" value="1"/>
</dbReference>
<keyword evidence="2" id="KW-0067">ATP-binding</keyword>
<dbReference type="SUPFAM" id="SSF56801">
    <property type="entry name" value="Acetyl-CoA synthetase-like"/>
    <property type="match status" value="1"/>
</dbReference>
<evidence type="ECO:0000256" key="2">
    <source>
        <dbReference type="ARBA" id="ARBA00022840"/>
    </source>
</evidence>
<name>A0ABZ0IQM7_9BACT</name>
<dbReference type="EMBL" id="CP136051">
    <property type="protein sequence ID" value="WOK06866.1"/>
    <property type="molecule type" value="Genomic_DNA"/>
</dbReference>
<protein>
    <submittedName>
        <fullName evidence="4">AMP-binding protein</fullName>
    </submittedName>
</protein>
<keyword evidence="1" id="KW-0547">Nucleotide-binding</keyword>
<dbReference type="PANTHER" id="PTHR43272">
    <property type="entry name" value="LONG-CHAIN-FATTY-ACID--COA LIGASE"/>
    <property type="match status" value="1"/>
</dbReference>
<dbReference type="Pfam" id="PF23562">
    <property type="entry name" value="AMP-binding_C_3"/>
    <property type="match status" value="1"/>
</dbReference>
<dbReference type="Proteomes" id="UP001302349">
    <property type="component" value="Chromosome"/>
</dbReference>
<dbReference type="InterPro" id="IPR020845">
    <property type="entry name" value="AMP-binding_CS"/>
</dbReference>
<evidence type="ECO:0000259" key="3">
    <source>
        <dbReference type="Pfam" id="PF00501"/>
    </source>
</evidence>
<evidence type="ECO:0000313" key="4">
    <source>
        <dbReference type="EMBL" id="WOK06866.1"/>
    </source>
</evidence>
<dbReference type="Gene3D" id="3.40.50.12780">
    <property type="entry name" value="N-terminal domain of ligase-like"/>
    <property type="match status" value="1"/>
</dbReference>
<organism evidence="4 5">
    <name type="scientific">Imperialibacter roseus</name>
    <dbReference type="NCBI Taxonomy" id="1324217"/>
    <lineage>
        <taxon>Bacteria</taxon>
        <taxon>Pseudomonadati</taxon>
        <taxon>Bacteroidota</taxon>
        <taxon>Cytophagia</taxon>
        <taxon>Cytophagales</taxon>
        <taxon>Flammeovirgaceae</taxon>
        <taxon>Imperialibacter</taxon>
    </lineage>
</organism>
<sequence length="564" mass="64120">MTSTEVIEIPENIRSKYDPRSLVEWFFHWEKETPDRVFLRQPNGDQWIEYTWKQVGDEARRMTSYLKGQGLVKGDHVGLISKNCSHWIIADLAIMMGGYISVPLYPNLVGEQLNQVLEHSEVKLLFVGKVDEWDSMKKGIPETLTCLTLPESHVEDYDKWQDIIAKNDPLKESDIPDEMDLCTIIYTSGTTGSPKGVMYNHKQLKFTAAAAKYVINFGDKRHRYFSYLPLCHVAERMIIELGALHCGGVISFAESLDTFMKNLSNAQPTMFFAVPRIWTKFQMGVWEKMPQSRLDFLLKLPIISGIVKKKIRIGLGLNEAEYCLTAAAPCPPSLHKWYNALGIQLLELYGMTENVGACTLMHPDNVKMGTVGQPYRGSVLKIEEETGEILMQAPWLMQGYYKEPAMTASVLKNGFLHTGDMGEIDDEGFLKITGRVKDTFKTAKGEYIVPGPIEWGYSLNGYIEQICVLGRGLPQPVALVVISDKALKKSRVEVEKSLVDTMNMVNKDLVDYERVRKVVVMKEPWTMENGILTPKMSIKRNVLEGKYEENLQTWYATENTVIWT</sequence>
<evidence type="ECO:0000313" key="5">
    <source>
        <dbReference type="Proteomes" id="UP001302349"/>
    </source>
</evidence>
<reference evidence="4 5" key="1">
    <citation type="journal article" date="2023" name="Microbiol. Resour. Announc.">
        <title>Complete Genome Sequence of Imperialibacter roseus strain P4T.</title>
        <authorList>
            <person name="Tizabi D.R."/>
            <person name="Bachvaroff T."/>
            <person name="Hill R.T."/>
        </authorList>
    </citation>
    <scope>NUCLEOTIDE SEQUENCE [LARGE SCALE GENOMIC DNA]</scope>
    <source>
        <strain evidence="4 5">P4T</strain>
    </source>
</reference>
<accession>A0ABZ0IQM7</accession>
<dbReference type="InterPro" id="IPR000873">
    <property type="entry name" value="AMP-dep_synth/lig_dom"/>
</dbReference>
<dbReference type="PANTHER" id="PTHR43272:SF33">
    <property type="entry name" value="AMP-BINDING DOMAIN-CONTAINING PROTEIN-RELATED"/>
    <property type="match status" value="1"/>
</dbReference>
<gene>
    <name evidence="4" type="ORF">RT717_27745</name>
</gene>
<dbReference type="InterPro" id="IPR042099">
    <property type="entry name" value="ANL_N_sf"/>
</dbReference>
<feature type="domain" description="AMP-dependent synthetase/ligase" evidence="3">
    <location>
        <begin position="26"/>
        <end position="401"/>
    </location>
</feature>
<evidence type="ECO:0000256" key="1">
    <source>
        <dbReference type="ARBA" id="ARBA00022741"/>
    </source>
</evidence>
<dbReference type="Pfam" id="PF00501">
    <property type="entry name" value="AMP-binding"/>
    <property type="match status" value="1"/>
</dbReference>
<keyword evidence="5" id="KW-1185">Reference proteome</keyword>